<dbReference type="Proteomes" id="UP001519363">
    <property type="component" value="Unassembled WGS sequence"/>
</dbReference>
<reference evidence="2 3" key="1">
    <citation type="submission" date="2021-03" db="EMBL/GenBank/DDBJ databases">
        <title>Sequencing the genomes of 1000 actinobacteria strains.</title>
        <authorList>
            <person name="Klenk H.-P."/>
        </authorList>
    </citation>
    <scope>NUCLEOTIDE SEQUENCE [LARGE SCALE GENOMIC DNA]</scope>
    <source>
        <strain evidence="2 3">DSM 44580</strain>
    </source>
</reference>
<name>A0ABS5AF67_9PSEU</name>
<feature type="transmembrane region" description="Helical" evidence="1">
    <location>
        <begin position="67"/>
        <end position="87"/>
    </location>
</feature>
<accession>A0ABS5AF67</accession>
<evidence type="ECO:0000313" key="2">
    <source>
        <dbReference type="EMBL" id="MBP2475230.1"/>
    </source>
</evidence>
<keyword evidence="1" id="KW-0812">Transmembrane</keyword>
<keyword evidence="3" id="KW-1185">Reference proteome</keyword>
<dbReference type="RefSeq" id="WP_086782815.1">
    <property type="nucleotide sequence ID" value="NZ_JAGIOO010000001.1"/>
</dbReference>
<evidence type="ECO:0000256" key="1">
    <source>
        <dbReference type="SAM" id="Phobius"/>
    </source>
</evidence>
<sequence>MRLLFATSVGAALGLVLALLTLLLASGTVCTPEGFACLGLAMVLLPVTLVVGTVLSALALRRDGHPWPTALLGVAIGAAVLALGRALDTVAWQPGTPVLLVLAGALGYLAAAALVRAVSGRARGSG</sequence>
<organism evidence="2 3">
    <name type="scientific">Crossiella equi</name>
    <dbReference type="NCBI Taxonomy" id="130796"/>
    <lineage>
        <taxon>Bacteria</taxon>
        <taxon>Bacillati</taxon>
        <taxon>Actinomycetota</taxon>
        <taxon>Actinomycetes</taxon>
        <taxon>Pseudonocardiales</taxon>
        <taxon>Pseudonocardiaceae</taxon>
        <taxon>Crossiella</taxon>
    </lineage>
</organism>
<dbReference type="EMBL" id="JAGIOO010000001">
    <property type="protein sequence ID" value="MBP2475230.1"/>
    <property type="molecule type" value="Genomic_DNA"/>
</dbReference>
<comment type="caution">
    <text evidence="2">The sequence shown here is derived from an EMBL/GenBank/DDBJ whole genome shotgun (WGS) entry which is preliminary data.</text>
</comment>
<feature type="transmembrane region" description="Helical" evidence="1">
    <location>
        <begin position="99"/>
        <end position="118"/>
    </location>
</feature>
<keyword evidence="1" id="KW-1133">Transmembrane helix</keyword>
<proteinExistence type="predicted"/>
<feature type="transmembrane region" description="Helical" evidence="1">
    <location>
        <begin position="40"/>
        <end position="60"/>
    </location>
</feature>
<gene>
    <name evidence="2" type="ORF">JOF53_004102</name>
</gene>
<evidence type="ECO:0000313" key="3">
    <source>
        <dbReference type="Proteomes" id="UP001519363"/>
    </source>
</evidence>
<keyword evidence="1" id="KW-0472">Membrane</keyword>
<protein>
    <submittedName>
        <fullName evidence="2">Uncharacterized protein</fullName>
    </submittedName>
</protein>